<keyword evidence="8" id="KW-1185">Reference proteome</keyword>
<dbReference type="AlphaFoldDB" id="M1AXN6"/>
<evidence type="ECO:0000256" key="4">
    <source>
        <dbReference type="ARBA" id="ARBA00022737"/>
    </source>
</evidence>
<dbReference type="Pfam" id="PF00560">
    <property type="entry name" value="LRR_1"/>
    <property type="match status" value="1"/>
</dbReference>
<dbReference type="Gene3D" id="3.80.10.10">
    <property type="entry name" value="Ribonuclease Inhibitor"/>
    <property type="match status" value="1"/>
</dbReference>
<dbReference type="PROSITE" id="PS51450">
    <property type="entry name" value="LRR"/>
    <property type="match status" value="1"/>
</dbReference>
<dbReference type="Proteomes" id="UP000011115">
    <property type="component" value="Unassembled WGS sequence"/>
</dbReference>
<dbReference type="HOGENOM" id="CLU_2562882_0_0_1"/>
<evidence type="ECO:0000313" key="8">
    <source>
        <dbReference type="Proteomes" id="UP000011115"/>
    </source>
</evidence>
<organism evidence="7 8">
    <name type="scientific">Solanum tuberosum</name>
    <name type="common">Potato</name>
    <dbReference type="NCBI Taxonomy" id="4113"/>
    <lineage>
        <taxon>Eukaryota</taxon>
        <taxon>Viridiplantae</taxon>
        <taxon>Streptophyta</taxon>
        <taxon>Embryophyta</taxon>
        <taxon>Tracheophyta</taxon>
        <taxon>Spermatophyta</taxon>
        <taxon>Magnoliopsida</taxon>
        <taxon>eudicotyledons</taxon>
        <taxon>Gunneridae</taxon>
        <taxon>Pentapetalae</taxon>
        <taxon>asterids</taxon>
        <taxon>lamiids</taxon>
        <taxon>Solanales</taxon>
        <taxon>Solanaceae</taxon>
        <taxon>Solanoideae</taxon>
        <taxon>Solaneae</taxon>
        <taxon>Solanum</taxon>
    </lineage>
</organism>
<keyword evidence="6" id="KW-0472">Membrane</keyword>
<dbReference type="SUPFAM" id="SSF52058">
    <property type="entry name" value="L domain-like"/>
    <property type="match status" value="1"/>
</dbReference>
<evidence type="ECO:0000256" key="3">
    <source>
        <dbReference type="ARBA" id="ARBA00022692"/>
    </source>
</evidence>
<keyword evidence="5" id="KW-1133">Transmembrane helix</keyword>
<keyword evidence="2" id="KW-0433">Leucine-rich repeat</keyword>
<keyword evidence="3" id="KW-0812">Transmembrane</keyword>
<name>M1AXN6_SOLTU</name>
<reference evidence="7" key="2">
    <citation type="submission" date="2015-06" db="UniProtKB">
        <authorList>
            <consortium name="EnsemblPlants"/>
        </authorList>
    </citation>
    <scope>IDENTIFICATION</scope>
    <source>
        <strain evidence="7">DM1-3 516 R44</strain>
    </source>
</reference>
<evidence type="ECO:0000256" key="5">
    <source>
        <dbReference type="ARBA" id="ARBA00022989"/>
    </source>
</evidence>
<dbReference type="GO" id="GO:0016020">
    <property type="term" value="C:membrane"/>
    <property type="evidence" value="ECO:0007669"/>
    <property type="project" value="UniProtKB-SubCell"/>
</dbReference>
<keyword evidence="4" id="KW-0677">Repeat</keyword>
<evidence type="ECO:0000256" key="2">
    <source>
        <dbReference type="ARBA" id="ARBA00022614"/>
    </source>
</evidence>
<accession>M1AXN6</accession>
<dbReference type="InterPro" id="IPR051809">
    <property type="entry name" value="Plant_receptor-like_S/T_kinase"/>
</dbReference>
<dbReference type="PANTHER" id="PTHR27008:SF585">
    <property type="entry name" value="PROTEIN KINASE DOMAIN-CONTAINING PROTEIN"/>
    <property type="match status" value="1"/>
</dbReference>
<dbReference type="Gramene" id="PGSC0003DMT400032580">
    <property type="protein sequence ID" value="PGSC0003DMT400032580"/>
    <property type="gene ID" value="PGSC0003DMG400012514"/>
</dbReference>
<dbReference type="InterPro" id="IPR001611">
    <property type="entry name" value="Leu-rich_rpt"/>
</dbReference>
<evidence type="ECO:0000256" key="1">
    <source>
        <dbReference type="ARBA" id="ARBA00004370"/>
    </source>
</evidence>
<dbReference type="EnsemblPlants" id="PGSC0003DMT400032580">
    <property type="protein sequence ID" value="PGSC0003DMT400032580"/>
    <property type="gene ID" value="PGSC0003DMG400012514"/>
</dbReference>
<dbReference type="InterPro" id="IPR032675">
    <property type="entry name" value="LRR_dom_sf"/>
</dbReference>
<sequence length="82" mass="9027">MSSVTSLEFLDLSHNNVSGLIPTSLEKLQNLKYFNKLVGEIPSSGPFKNLSGQSFISNEALCGSPRFLFPHATLVLQSIYPR</sequence>
<protein>
    <submittedName>
        <fullName evidence="7">Uncharacterized protein</fullName>
    </submittedName>
</protein>
<evidence type="ECO:0000313" key="7">
    <source>
        <dbReference type="EnsemblPlants" id="PGSC0003DMT400032580"/>
    </source>
</evidence>
<dbReference type="PANTHER" id="PTHR27008">
    <property type="entry name" value="OS04G0122200 PROTEIN"/>
    <property type="match status" value="1"/>
</dbReference>
<dbReference type="ExpressionAtlas" id="M1AXN6">
    <property type="expression patterns" value="differential"/>
</dbReference>
<evidence type="ECO:0000256" key="6">
    <source>
        <dbReference type="ARBA" id="ARBA00023136"/>
    </source>
</evidence>
<reference evidence="8" key="1">
    <citation type="journal article" date="2011" name="Nature">
        <title>Genome sequence and analysis of the tuber crop potato.</title>
        <authorList>
            <consortium name="The Potato Genome Sequencing Consortium"/>
        </authorList>
    </citation>
    <scope>NUCLEOTIDE SEQUENCE [LARGE SCALE GENOMIC DNA]</scope>
    <source>
        <strain evidence="8">cv. DM1-3 516 R44</strain>
    </source>
</reference>
<comment type="subcellular location">
    <subcellularLocation>
        <location evidence="1">Membrane</location>
    </subcellularLocation>
</comment>
<proteinExistence type="predicted"/>